<proteinExistence type="predicted"/>
<evidence type="ECO:0000313" key="1">
    <source>
        <dbReference type="EMBL" id="MFL9842488.1"/>
    </source>
</evidence>
<name>A0ABW8YQD3_9SPHN</name>
<reference evidence="1 2" key="1">
    <citation type="submission" date="2024-06" db="EMBL/GenBank/DDBJ databases">
        <authorList>
            <person name="Kaempfer P."/>
            <person name="Viver T."/>
        </authorList>
    </citation>
    <scope>NUCLEOTIDE SEQUENCE [LARGE SCALE GENOMIC DNA]</scope>
    <source>
        <strain evidence="1 2">ST-64</strain>
    </source>
</reference>
<keyword evidence="2" id="KW-1185">Reference proteome</keyword>
<dbReference type="Proteomes" id="UP001629244">
    <property type="component" value="Unassembled WGS sequence"/>
</dbReference>
<accession>A0ABW8YQD3</accession>
<sequence length="144" mass="15583">MFGFLASVALLAVQTGSPPARNCPVRYATRYATSLGDLPAQVKADILKSGAIADTGEPFEGTDVILDRQLPRRQFVTAGSSNDRWFVVIDHGGFDRHIDVIGYIPLLGKSGSFTWHRNAVLQGDPCIAINAFLDGVWTPASSRH</sequence>
<protein>
    <submittedName>
        <fullName evidence="1">Uncharacterized protein</fullName>
    </submittedName>
</protein>
<organism evidence="1 2">
    <name type="scientific">Sphingomonas plantiphila</name>
    <dbReference type="NCBI Taxonomy" id="3163295"/>
    <lineage>
        <taxon>Bacteria</taxon>
        <taxon>Pseudomonadati</taxon>
        <taxon>Pseudomonadota</taxon>
        <taxon>Alphaproteobacteria</taxon>
        <taxon>Sphingomonadales</taxon>
        <taxon>Sphingomonadaceae</taxon>
        <taxon>Sphingomonas</taxon>
    </lineage>
</organism>
<dbReference type="RefSeq" id="WP_408080199.1">
    <property type="nucleotide sequence ID" value="NZ_JBELQC010000003.1"/>
</dbReference>
<gene>
    <name evidence="1" type="ORF">ABS767_16075</name>
</gene>
<comment type="caution">
    <text evidence="1">The sequence shown here is derived from an EMBL/GenBank/DDBJ whole genome shotgun (WGS) entry which is preliminary data.</text>
</comment>
<dbReference type="EMBL" id="JBELQC010000003">
    <property type="protein sequence ID" value="MFL9842488.1"/>
    <property type="molecule type" value="Genomic_DNA"/>
</dbReference>
<evidence type="ECO:0000313" key="2">
    <source>
        <dbReference type="Proteomes" id="UP001629244"/>
    </source>
</evidence>